<dbReference type="RefSeq" id="WP_338544921.1">
    <property type="nucleotide sequence ID" value="NZ_CP145723.1"/>
</dbReference>
<evidence type="ECO:0000256" key="1">
    <source>
        <dbReference type="SAM" id="MobiDB-lite"/>
    </source>
</evidence>
<keyword evidence="3" id="KW-1185">Reference proteome</keyword>
<protein>
    <submittedName>
        <fullName evidence="2">Helix-turn-helix domain-containing protein</fullName>
    </submittedName>
</protein>
<feature type="region of interest" description="Disordered" evidence="1">
    <location>
        <begin position="104"/>
        <end position="171"/>
    </location>
</feature>
<gene>
    <name evidence="2" type="ORF">V6W80_17250</name>
</gene>
<reference evidence="2 3" key="1">
    <citation type="submission" date="2024-02" db="EMBL/GenBank/DDBJ databases">
        <title>The whole genome sequence of Pseudomonas benzopyrenica MLY92.</title>
        <authorList>
            <person name="Liu Y."/>
        </authorList>
    </citation>
    <scope>NUCLEOTIDE SEQUENCE [LARGE SCALE GENOMIC DNA]</scope>
    <source>
        <strain evidence="2 3">MLY92</strain>
    </source>
</reference>
<dbReference type="Pfam" id="PF13730">
    <property type="entry name" value="HTH_36"/>
    <property type="match status" value="1"/>
</dbReference>
<dbReference type="Proteomes" id="UP001372714">
    <property type="component" value="Chromosome"/>
</dbReference>
<proteinExistence type="predicted"/>
<sequence length="280" mass="29757">MSVQAMSWAMQMPKSTLGDASARHVLLCLANYAGQDGRGAFPSAEQLAEDTGLSERTVRYKLDLLEEMGLITRGNQAIAAAYIGRKDRITNVYDLQLKRGAVAAPGEGTGCSSQQNGVQTTTERGAAVAPNTSLNQEQNQEQGREGAASASGEGGSNDPETAADQPRSRAKGFSLADMQALTDTAGIAISADVAKDYLAFRRELKKPLNATIWKTILTELAKVAVHGISADQGLAEAMTAGWRGLKCEWLVNRLKHHQGPGAGPNDDDTSWANNLNEDSV</sequence>
<accession>A0ABZ2FLA1</accession>
<evidence type="ECO:0000313" key="2">
    <source>
        <dbReference type="EMBL" id="WWM65455.1"/>
    </source>
</evidence>
<feature type="compositionally biased region" description="Polar residues" evidence="1">
    <location>
        <begin position="270"/>
        <end position="280"/>
    </location>
</feature>
<dbReference type="EMBL" id="CP145723">
    <property type="protein sequence ID" value="WWM65455.1"/>
    <property type="molecule type" value="Genomic_DNA"/>
</dbReference>
<feature type="compositionally biased region" description="Low complexity" evidence="1">
    <location>
        <begin position="135"/>
        <end position="151"/>
    </location>
</feature>
<feature type="compositionally biased region" description="Polar residues" evidence="1">
    <location>
        <begin position="110"/>
        <end position="123"/>
    </location>
</feature>
<evidence type="ECO:0000313" key="3">
    <source>
        <dbReference type="Proteomes" id="UP001372714"/>
    </source>
</evidence>
<dbReference type="InterPro" id="IPR011991">
    <property type="entry name" value="ArsR-like_HTH"/>
</dbReference>
<name>A0ABZ2FLA1_9PSED</name>
<organism evidence="2 3">
    <name type="scientific">Pseudomonas benzopyrenica</name>
    <dbReference type="NCBI Taxonomy" id="2993566"/>
    <lineage>
        <taxon>Bacteria</taxon>
        <taxon>Pseudomonadati</taxon>
        <taxon>Pseudomonadota</taxon>
        <taxon>Gammaproteobacteria</taxon>
        <taxon>Pseudomonadales</taxon>
        <taxon>Pseudomonadaceae</taxon>
        <taxon>Pseudomonas</taxon>
    </lineage>
</organism>
<dbReference type="InterPro" id="IPR036390">
    <property type="entry name" value="WH_DNA-bd_sf"/>
</dbReference>
<dbReference type="Gene3D" id="1.10.10.10">
    <property type="entry name" value="Winged helix-like DNA-binding domain superfamily/Winged helix DNA-binding domain"/>
    <property type="match status" value="1"/>
</dbReference>
<dbReference type="CDD" id="cd00090">
    <property type="entry name" value="HTH_ARSR"/>
    <property type="match status" value="1"/>
</dbReference>
<feature type="region of interest" description="Disordered" evidence="1">
    <location>
        <begin position="258"/>
        <end position="280"/>
    </location>
</feature>
<dbReference type="InterPro" id="IPR036388">
    <property type="entry name" value="WH-like_DNA-bd_sf"/>
</dbReference>
<dbReference type="SUPFAM" id="SSF46785">
    <property type="entry name" value="Winged helix' DNA-binding domain"/>
    <property type="match status" value="1"/>
</dbReference>